<accession>A0A2I3BYH5</accession>
<reference evidence="2 3" key="1">
    <citation type="journal article" date="2015" name="Genome Announc.">
        <title>Complete genome sequence of Vibrio alginolyticus ATCC 17749.</title>
        <authorList>
            <person name="Liu X.F."/>
            <person name="Cao Y."/>
            <person name="Zhang H.L."/>
            <person name="Chen Y.J."/>
            <person name="Hu C.J."/>
        </authorList>
    </citation>
    <scope>NUCLEOTIDE SEQUENCE [LARGE SCALE GENOMIC DNA]</scope>
    <source>
        <strain evidence="3">ATCC 17749 / DSM 2171 / NBRC 15630 / NCIMB 1903 / NCTC 12160 / XII-53</strain>
    </source>
</reference>
<dbReference type="Proteomes" id="UP000016714">
    <property type="component" value="Chromosome 1"/>
</dbReference>
<feature type="transmembrane region" description="Helical" evidence="1">
    <location>
        <begin position="21"/>
        <end position="40"/>
    </location>
</feature>
<dbReference type="RefSeq" id="WP_005378275.1">
    <property type="nucleotide sequence ID" value="NC_022349.1"/>
</dbReference>
<dbReference type="HOGENOM" id="CLU_3259466_0_0_6"/>
<sequence>MKIRCKTTQSIEKFNPDDLNLNTDLFGMIAVVFVFMAVLLSI</sequence>
<keyword evidence="1" id="KW-1133">Transmembrane helix</keyword>
<organism evidence="2 3">
    <name type="scientific">Vibrio alginolyticus (strain ATCC 17749 / DSM 2171 / NBRC 15630 / NCIMB 1903 / NCTC 12160 / XII-53)</name>
    <dbReference type="NCBI Taxonomy" id="1219076"/>
    <lineage>
        <taxon>Bacteria</taxon>
        <taxon>Pseudomonadati</taxon>
        <taxon>Pseudomonadota</taxon>
        <taxon>Gammaproteobacteria</taxon>
        <taxon>Vibrionales</taxon>
        <taxon>Vibrionaceae</taxon>
        <taxon>Vibrio</taxon>
    </lineage>
</organism>
<keyword evidence="1" id="KW-0472">Membrane</keyword>
<evidence type="ECO:0000313" key="3">
    <source>
        <dbReference type="Proteomes" id="UP000016714"/>
    </source>
</evidence>
<proteinExistence type="predicted"/>
<gene>
    <name evidence="2" type="ORF">N646_0135</name>
</gene>
<evidence type="ECO:0000256" key="1">
    <source>
        <dbReference type="SAM" id="Phobius"/>
    </source>
</evidence>
<dbReference type="EMBL" id="CP006718">
    <property type="protein sequence ID" value="AGV15968.1"/>
    <property type="molecule type" value="Genomic_DNA"/>
</dbReference>
<dbReference type="GeneID" id="79413202"/>
<protein>
    <submittedName>
        <fullName evidence="2">Uncharacterized protein</fullName>
    </submittedName>
</protein>
<evidence type="ECO:0000313" key="2">
    <source>
        <dbReference type="EMBL" id="AGV15968.1"/>
    </source>
</evidence>
<name>A0A2I3BYH5_VIBAX</name>
<keyword evidence="1" id="KW-0812">Transmembrane</keyword>
<dbReference type="KEGG" id="vag:N646_0135"/>
<dbReference type="AlphaFoldDB" id="A0A2I3BYH5"/>